<evidence type="ECO:0000256" key="1">
    <source>
        <dbReference type="ARBA" id="ARBA00008792"/>
    </source>
</evidence>
<dbReference type="EC" id="3.6.4.13" evidence="2"/>
<evidence type="ECO:0000256" key="5">
    <source>
        <dbReference type="ARBA" id="ARBA00022806"/>
    </source>
</evidence>
<dbReference type="EMBL" id="LSMT01000279">
    <property type="protein sequence ID" value="PFX21380.1"/>
    <property type="molecule type" value="Genomic_DNA"/>
</dbReference>
<keyword evidence="6" id="KW-0067">ATP-binding</keyword>
<dbReference type="InterPro" id="IPR002464">
    <property type="entry name" value="DNA/RNA_helicase_DEAH_CS"/>
</dbReference>
<dbReference type="InterPro" id="IPR014001">
    <property type="entry name" value="Helicase_ATP-bd"/>
</dbReference>
<name>A0A2B4RXV4_STYPI</name>
<evidence type="ECO:0000313" key="11">
    <source>
        <dbReference type="EMBL" id="PFX21380.1"/>
    </source>
</evidence>
<evidence type="ECO:0000256" key="3">
    <source>
        <dbReference type="ARBA" id="ARBA00022741"/>
    </source>
</evidence>
<comment type="caution">
    <text evidence="11">The sequence shown here is derived from an EMBL/GenBank/DDBJ whole genome shotgun (WGS) entry which is preliminary data.</text>
</comment>
<dbReference type="SUPFAM" id="SSF52540">
    <property type="entry name" value="P-loop containing nucleoside triphosphate hydrolases"/>
    <property type="match status" value="1"/>
</dbReference>
<feature type="compositionally biased region" description="Basic residues" evidence="8">
    <location>
        <begin position="73"/>
        <end position="85"/>
    </location>
</feature>
<dbReference type="AlphaFoldDB" id="A0A2B4RXV4"/>
<keyword evidence="3" id="KW-0547">Nucleotide-binding</keyword>
<dbReference type="GO" id="GO:0000462">
    <property type="term" value="P:maturation of SSU-rRNA from tricistronic rRNA transcript (SSU-rRNA, 5.8S rRNA, LSU-rRNA)"/>
    <property type="evidence" value="ECO:0007669"/>
    <property type="project" value="TreeGrafter"/>
</dbReference>
<dbReference type="SMART" id="SM00487">
    <property type="entry name" value="DEXDc"/>
    <property type="match status" value="1"/>
</dbReference>
<proteinExistence type="inferred from homology"/>
<dbReference type="PANTHER" id="PTHR18934:SF99">
    <property type="entry name" value="ATP-DEPENDENT RNA HELICASE DHX37-RELATED"/>
    <property type="match status" value="1"/>
</dbReference>
<dbReference type="InterPro" id="IPR011545">
    <property type="entry name" value="DEAD/DEAH_box_helicase_dom"/>
</dbReference>
<dbReference type="GO" id="GO:0003724">
    <property type="term" value="F:RNA helicase activity"/>
    <property type="evidence" value="ECO:0007669"/>
    <property type="project" value="UniProtKB-EC"/>
</dbReference>
<feature type="compositionally biased region" description="Polar residues" evidence="8">
    <location>
        <begin position="116"/>
        <end position="129"/>
    </location>
</feature>
<keyword evidence="5 11" id="KW-0347">Helicase</keyword>
<dbReference type="Gene3D" id="1.20.120.1080">
    <property type="match status" value="1"/>
</dbReference>
<dbReference type="Proteomes" id="UP000225706">
    <property type="component" value="Unassembled WGS sequence"/>
</dbReference>
<evidence type="ECO:0000313" key="12">
    <source>
        <dbReference type="Proteomes" id="UP000225706"/>
    </source>
</evidence>
<feature type="domain" description="Helicase C-terminal" evidence="10">
    <location>
        <begin position="566"/>
        <end position="734"/>
    </location>
</feature>
<dbReference type="CDD" id="cd17982">
    <property type="entry name" value="DEXHc_DHX37"/>
    <property type="match status" value="1"/>
</dbReference>
<dbReference type="GO" id="GO:0003723">
    <property type="term" value="F:RNA binding"/>
    <property type="evidence" value="ECO:0007669"/>
    <property type="project" value="TreeGrafter"/>
</dbReference>
<accession>A0A2B4RXV4</accession>
<evidence type="ECO:0000256" key="6">
    <source>
        <dbReference type="ARBA" id="ARBA00022840"/>
    </source>
</evidence>
<dbReference type="CDD" id="cd18791">
    <property type="entry name" value="SF2_C_RHA"/>
    <property type="match status" value="1"/>
</dbReference>
<gene>
    <name evidence="11" type="primary">DHX37</name>
    <name evidence="11" type="ORF">AWC38_SpisGene14133</name>
</gene>
<feature type="region of interest" description="Disordered" evidence="8">
    <location>
        <begin position="1"/>
        <end position="42"/>
    </location>
</feature>
<feature type="compositionally biased region" description="Basic and acidic residues" evidence="8">
    <location>
        <begin position="221"/>
        <end position="243"/>
    </location>
</feature>
<evidence type="ECO:0000259" key="10">
    <source>
        <dbReference type="PROSITE" id="PS51194"/>
    </source>
</evidence>
<dbReference type="InterPro" id="IPR001650">
    <property type="entry name" value="Helicase_C-like"/>
</dbReference>
<evidence type="ECO:0000256" key="7">
    <source>
        <dbReference type="ARBA" id="ARBA00047984"/>
    </source>
</evidence>
<evidence type="ECO:0000256" key="2">
    <source>
        <dbReference type="ARBA" id="ARBA00012552"/>
    </source>
</evidence>
<dbReference type="PROSITE" id="PS00690">
    <property type="entry name" value="DEAH_ATP_HELICASE"/>
    <property type="match status" value="1"/>
</dbReference>
<dbReference type="InterPro" id="IPR027417">
    <property type="entry name" value="P-loop_NTPase"/>
</dbReference>
<feature type="region of interest" description="Disordered" evidence="8">
    <location>
        <begin position="110"/>
        <end position="251"/>
    </location>
</feature>
<dbReference type="Gene3D" id="3.40.50.300">
    <property type="entry name" value="P-loop containing nucleotide triphosphate hydrolases"/>
    <property type="match status" value="2"/>
</dbReference>
<dbReference type="STRING" id="50429.A0A2B4RXV4"/>
<feature type="compositionally biased region" description="Acidic residues" evidence="8">
    <location>
        <begin position="183"/>
        <end position="195"/>
    </location>
</feature>
<reference evidence="12" key="1">
    <citation type="journal article" date="2017" name="bioRxiv">
        <title>Comparative analysis of the genomes of Stylophora pistillata and Acropora digitifera provides evidence for extensive differences between species of corals.</title>
        <authorList>
            <person name="Voolstra C.R."/>
            <person name="Li Y."/>
            <person name="Liew Y.J."/>
            <person name="Baumgarten S."/>
            <person name="Zoccola D."/>
            <person name="Flot J.-F."/>
            <person name="Tambutte S."/>
            <person name="Allemand D."/>
            <person name="Aranda M."/>
        </authorList>
    </citation>
    <scope>NUCLEOTIDE SEQUENCE [LARGE SCALE GENOMIC DNA]</scope>
</reference>
<evidence type="ECO:0000259" key="9">
    <source>
        <dbReference type="PROSITE" id="PS51192"/>
    </source>
</evidence>
<protein>
    <recommendedName>
        <fullName evidence="2">RNA helicase</fullName>
        <ecNumber evidence="2">3.6.4.13</ecNumber>
    </recommendedName>
</protein>
<dbReference type="PROSITE" id="PS51194">
    <property type="entry name" value="HELICASE_CTER"/>
    <property type="match status" value="1"/>
</dbReference>
<feature type="domain" description="Helicase ATP-binding" evidence="9">
    <location>
        <begin position="297"/>
        <end position="463"/>
    </location>
</feature>
<dbReference type="FunFam" id="3.40.50.300:FF:000637">
    <property type="entry name" value="ATP-dependent RNA helicase DHX37/DHR1"/>
    <property type="match status" value="1"/>
</dbReference>
<dbReference type="PROSITE" id="PS51192">
    <property type="entry name" value="HELICASE_ATP_BIND_1"/>
    <property type="match status" value="1"/>
</dbReference>
<evidence type="ECO:0000256" key="4">
    <source>
        <dbReference type="ARBA" id="ARBA00022801"/>
    </source>
</evidence>
<dbReference type="Pfam" id="PF04408">
    <property type="entry name" value="WHD_HA2"/>
    <property type="match status" value="1"/>
</dbReference>
<dbReference type="SMART" id="SM00490">
    <property type="entry name" value="HELICc"/>
    <property type="match status" value="1"/>
</dbReference>
<comment type="catalytic activity">
    <reaction evidence="7">
        <text>ATP + H2O = ADP + phosphate + H(+)</text>
        <dbReference type="Rhea" id="RHEA:13065"/>
        <dbReference type="ChEBI" id="CHEBI:15377"/>
        <dbReference type="ChEBI" id="CHEBI:15378"/>
        <dbReference type="ChEBI" id="CHEBI:30616"/>
        <dbReference type="ChEBI" id="CHEBI:43474"/>
        <dbReference type="ChEBI" id="CHEBI:456216"/>
        <dbReference type="EC" id="3.6.4.13"/>
    </reaction>
</comment>
<comment type="similarity">
    <text evidence="1">Belongs to the DEAD box helicase family. DEAH subfamily.</text>
</comment>
<feature type="region of interest" description="Disordered" evidence="8">
    <location>
        <begin position="69"/>
        <end position="95"/>
    </location>
</feature>
<evidence type="ECO:0000256" key="8">
    <source>
        <dbReference type="SAM" id="MobiDB-lite"/>
    </source>
</evidence>
<keyword evidence="4" id="KW-0378">Hydrolase</keyword>
<dbReference type="GO" id="GO:0005524">
    <property type="term" value="F:ATP binding"/>
    <property type="evidence" value="ECO:0007669"/>
    <property type="project" value="UniProtKB-KW"/>
</dbReference>
<feature type="compositionally biased region" description="Basic residues" evidence="8">
    <location>
        <begin position="1"/>
        <end position="11"/>
    </location>
</feature>
<sequence>MGRMRQRHNWKARLQPEASKKDKNSTPTDNQKGVLETTTKNEDYKYSHNDTNILVAPSRKDKVKVAIKDTSDKRKKLTKKQRKRLEKIVETKKKKARRADLLKALSEHAVSDKELSQMSSTTNLGQSNTTRKRTISEVEESTARKALISSIRRGRKKGKRLRLERKVLDPVPAKIAKTLEKETEAEESSESEEEDRSNSELSQEENLPVESSPLSEQTADTENKDEHKSDADQDSKPEPKEDAGENSAKSIVKTISEKVETVKKESKPAVFMEVKRNPEIQAARLQLPILAEEQAVMEAIHDNDVVILCGETGSGKTTQVPQFLYEGGYTTQGLIGVTEPRRVAAVTMSRRVALELNMSTELVSYQIRYEGNVTENTIMKFMTDGVLLKEIENDFLLSKYSVIVIDEAHERSVFTDILMGLLSRIVPMRKTQGKQLKLIIMSATLRVEDFTSNTRLFPTPPLVVTVESRQFPVTVHFNKRTPDDYLNESFRKVCKIHRTLPPGGILVFVTGQAEVHGLCRKLKRIFPCNLCKENSKQKVCTSDENSSHDEDNFNLDNYPVNPAVEERDAEDEDLGEDIYNEDDGDSEFNLDDSAFTSLIDKNLPMSVLPLYSLLSSQQQAKVFQPPPEGTRLCVVATNVAETSLTIPNIKYVVDTGMVKRRYYDKVTGVSSFKITWTSRASANQRAGRAGRVEPGHCYRLYSSAVFTNEFEEFSAPEISRRPVEDLVLQMKDLNIDKVVNFPFPTPPDLTALQSAERLLLNLGALEEKKTMKGNVYAAITPLGRAMAKFPVSPRYAKMLCLGHQEN</sequence>
<dbReference type="PANTHER" id="PTHR18934">
    <property type="entry name" value="ATP-DEPENDENT RNA HELICASE"/>
    <property type="match status" value="1"/>
</dbReference>
<keyword evidence="12" id="KW-1185">Reference proteome</keyword>
<dbReference type="InterPro" id="IPR048333">
    <property type="entry name" value="HA2_WH"/>
</dbReference>
<dbReference type="OrthoDB" id="10253254at2759"/>
<dbReference type="Pfam" id="PF00270">
    <property type="entry name" value="DEAD"/>
    <property type="match status" value="1"/>
</dbReference>
<dbReference type="GO" id="GO:0005730">
    <property type="term" value="C:nucleolus"/>
    <property type="evidence" value="ECO:0007669"/>
    <property type="project" value="TreeGrafter"/>
</dbReference>
<dbReference type="GO" id="GO:0016787">
    <property type="term" value="F:hydrolase activity"/>
    <property type="evidence" value="ECO:0007669"/>
    <property type="project" value="UniProtKB-KW"/>
</dbReference>
<dbReference type="Pfam" id="PF00271">
    <property type="entry name" value="Helicase_C"/>
    <property type="match status" value="1"/>
</dbReference>
<feature type="compositionally biased region" description="Basic residues" evidence="8">
    <location>
        <begin position="152"/>
        <end position="163"/>
    </location>
</feature>
<organism evidence="11 12">
    <name type="scientific">Stylophora pistillata</name>
    <name type="common">Smooth cauliflower coral</name>
    <dbReference type="NCBI Taxonomy" id="50429"/>
    <lineage>
        <taxon>Eukaryota</taxon>
        <taxon>Metazoa</taxon>
        <taxon>Cnidaria</taxon>
        <taxon>Anthozoa</taxon>
        <taxon>Hexacorallia</taxon>
        <taxon>Scleractinia</taxon>
        <taxon>Astrocoeniina</taxon>
        <taxon>Pocilloporidae</taxon>
        <taxon>Stylophora</taxon>
    </lineage>
</organism>